<dbReference type="SUPFAM" id="SSF52540">
    <property type="entry name" value="P-loop containing nucleoside triphosphate hydrolases"/>
    <property type="match status" value="1"/>
</dbReference>
<dbReference type="GO" id="GO:0016887">
    <property type="term" value="F:ATP hydrolysis activity"/>
    <property type="evidence" value="ECO:0007669"/>
    <property type="project" value="InterPro"/>
</dbReference>
<dbReference type="PANTHER" id="PTHR47691:SF3">
    <property type="entry name" value="HTH-TYPE TRANSCRIPTIONAL REGULATOR RV0890C-RELATED"/>
    <property type="match status" value="1"/>
</dbReference>
<dbReference type="PANTHER" id="PTHR47691">
    <property type="entry name" value="REGULATOR-RELATED"/>
    <property type="match status" value="1"/>
</dbReference>
<feature type="domain" description="Winged helix-turn-helix" evidence="2">
    <location>
        <begin position="267"/>
        <end position="334"/>
    </location>
</feature>
<proteinExistence type="predicted"/>
<evidence type="ECO:0000313" key="4">
    <source>
        <dbReference type="Proteomes" id="UP000312512"/>
    </source>
</evidence>
<dbReference type="Gene3D" id="1.25.40.10">
    <property type="entry name" value="Tetratricopeptide repeat domain"/>
    <property type="match status" value="1"/>
</dbReference>
<organism evidence="3 4">
    <name type="scientific">Nonomuraea phyllanthi</name>
    <dbReference type="NCBI Taxonomy" id="2219224"/>
    <lineage>
        <taxon>Bacteria</taxon>
        <taxon>Bacillati</taxon>
        <taxon>Actinomycetota</taxon>
        <taxon>Actinomycetes</taxon>
        <taxon>Streptosporangiales</taxon>
        <taxon>Streptosporangiaceae</taxon>
        <taxon>Nonomuraea</taxon>
    </lineage>
</organism>
<dbReference type="InterPro" id="IPR058852">
    <property type="entry name" value="HTH_77"/>
</dbReference>
<accession>A0A5C4VRH2</accession>
<feature type="domain" description="ORC1/DEAH AAA+ ATPase" evidence="1">
    <location>
        <begin position="29"/>
        <end position="128"/>
    </location>
</feature>
<keyword evidence="4" id="KW-1185">Reference proteome</keyword>
<dbReference type="SUPFAM" id="SSF48452">
    <property type="entry name" value="TPR-like"/>
    <property type="match status" value="1"/>
</dbReference>
<dbReference type="AlphaFoldDB" id="A0A5C4VRH2"/>
<dbReference type="RefSeq" id="WP_139635204.1">
    <property type="nucleotide sequence ID" value="NZ_CP045572.1"/>
</dbReference>
<dbReference type="OrthoDB" id="9812579at2"/>
<gene>
    <name evidence="3" type="ORF">FH608_037825</name>
</gene>
<protein>
    <submittedName>
        <fullName evidence="3">AAA family ATPase</fullName>
    </submittedName>
</protein>
<dbReference type="InterPro" id="IPR049945">
    <property type="entry name" value="AAA_22"/>
</dbReference>
<dbReference type="InterPro" id="IPR011990">
    <property type="entry name" value="TPR-like_helical_dom_sf"/>
</dbReference>
<accession>A0A5P9YRM3</accession>
<reference evidence="3 4" key="1">
    <citation type="submission" date="2019-10" db="EMBL/GenBank/DDBJ databases">
        <title>Nonomuraea sp. nov., isolated from Phyllanthus amarus.</title>
        <authorList>
            <person name="Klykleung N."/>
            <person name="Tanasupawat S."/>
        </authorList>
    </citation>
    <scope>NUCLEOTIDE SEQUENCE [LARGE SCALE GENOMIC DNA]</scope>
    <source>
        <strain evidence="3 4">PA1-10</strain>
    </source>
</reference>
<name>A0A5C4VRH2_9ACTN</name>
<evidence type="ECO:0000259" key="2">
    <source>
        <dbReference type="Pfam" id="PF25872"/>
    </source>
</evidence>
<dbReference type="Pfam" id="PF13401">
    <property type="entry name" value="AAA_22"/>
    <property type="match status" value="1"/>
</dbReference>
<comment type="caution">
    <text evidence="3">The sequence shown here is derived from an EMBL/GenBank/DDBJ whole genome shotgun (WGS) entry which is preliminary data.</text>
</comment>
<dbReference type="EMBL" id="VDLX02000018">
    <property type="protein sequence ID" value="KAB8189771.1"/>
    <property type="molecule type" value="Genomic_DNA"/>
</dbReference>
<sequence>MSPGPAFDRSSFVGRTHELASVRKLLGRSRLLTLTGVGGVGKTRLALRAGELLRQSYPDGVEVVELATLETGDLLEQAVSAALGLRGGRGDLMTLLVDYLAGRRMLLILDNCEHLSAVCARFVERLLREAPRLQVLATSRQSLGVYGEQVLRVVPLPVPGHDETLREIARHDAVRLFVQRAAAVMHDFTLQPGNMASVSRLVQRLDGIPLAIELAAGRLRTLPLGELVRELEERFDLPAARVPAALARHQTLRATIDWSYRLCSDGEQRLWARLSMFAAGADLETAEAVCSGDGIDGFDVLDLLAGLVDKSILVSDGSRYRMPETLRAYGGERLSPDELRWLRLSYVGHYRGLVEEQRIDRMVPEQLERYLMLQRELPNIRVALETCLSDPALAGDGLAAASSMWCFWLLVGSLSEGRYWLERGLELVTEPGRVRAAGLWADSMLALRQGDLLAAVPELEACVGMAREAGDERQLASARRTESVVAFFTCDARRGLALAREALDLHRALGDLDGVILALYVATAYGSEEDPARAIETGEELLELCERQQAQIFHHAYGRLALGVARWNAGDSREAEALVTAATAFTGGINDRWCLTQCLEVLAWISCERGEHDRAAVLLGAAHALWQAVGASPEWVSYHALWHERCVGRSHRELGGAAFTSAFRRGARLGVEHAVAYAIGEPAPTRAAHRRA</sequence>
<dbReference type="Proteomes" id="UP000312512">
    <property type="component" value="Unassembled WGS sequence"/>
</dbReference>
<dbReference type="InterPro" id="IPR027417">
    <property type="entry name" value="P-loop_NTPase"/>
</dbReference>
<dbReference type="Pfam" id="PF25872">
    <property type="entry name" value="HTH_77"/>
    <property type="match status" value="1"/>
</dbReference>
<dbReference type="Gene3D" id="3.40.50.300">
    <property type="entry name" value="P-loop containing nucleotide triphosphate hydrolases"/>
    <property type="match status" value="1"/>
</dbReference>
<evidence type="ECO:0000259" key="1">
    <source>
        <dbReference type="Pfam" id="PF13401"/>
    </source>
</evidence>
<dbReference type="PRINTS" id="PR00364">
    <property type="entry name" value="DISEASERSIST"/>
</dbReference>
<evidence type="ECO:0000313" key="3">
    <source>
        <dbReference type="EMBL" id="KAB8189771.1"/>
    </source>
</evidence>